<keyword evidence="6 7" id="KW-0472">Membrane</keyword>
<gene>
    <name evidence="7 8" type="primary">flhA</name>
    <name evidence="8" type="ORF">DRZ78_02240</name>
</gene>
<feature type="transmembrane region" description="Helical" evidence="7">
    <location>
        <begin position="241"/>
        <end position="258"/>
    </location>
</feature>
<dbReference type="PANTHER" id="PTHR30161:SF1">
    <property type="entry name" value="FLAGELLAR BIOSYNTHESIS PROTEIN FLHA-RELATED"/>
    <property type="match status" value="1"/>
</dbReference>
<dbReference type="InterPro" id="IPR042193">
    <property type="entry name" value="FHIPEP_3"/>
</dbReference>
<evidence type="ECO:0000256" key="2">
    <source>
        <dbReference type="ARBA" id="ARBA00008835"/>
    </source>
</evidence>
<name>A0A662D5H2_UNCAE</name>
<dbReference type="Gene3D" id="3.40.50.12790">
    <property type="entry name" value="FHIPEP family, domain 4"/>
    <property type="match status" value="1"/>
</dbReference>
<feature type="transmembrane region" description="Helical" evidence="7">
    <location>
        <begin position="17"/>
        <end position="34"/>
    </location>
</feature>
<comment type="subcellular location">
    <subcellularLocation>
        <location evidence="1 7">Cell membrane</location>
        <topology evidence="1 7">Multi-pass membrane protein</topology>
    </subcellularLocation>
</comment>
<dbReference type="Gene3D" id="3.40.30.60">
    <property type="entry name" value="FHIPEP family, domain 1"/>
    <property type="match status" value="1"/>
</dbReference>
<dbReference type="InterPro" id="IPR001712">
    <property type="entry name" value="T3SS_FHIPEP"/>
</dbReference>
<sequence>MNNNTKTLSLFTQHSDVLFALGAMALIAILILPMPPFVLDILLSLNLAGSFAIFLLTIYVKRPLDFSVFPTLLLLVTLFRLSLNITSTKLILLHAYAGQVIQTFGYFVVGGNYVVGIIVFFILVIINFIVITKGANRVSEVAARFTLDAMPGRQMSIDADLNAGLITDVQALERRRDIERQADFYGAMDGASKFVRGDAIAAIIILLINIIGGLAIGVLQHHMPINKALRTYTLLTVGDGMVSQIPALIVSTAAGIIVTRASSRSHLSLDFIRQVSSQPRAMALVSFLLFLFALIPGSPKIPLFALAILAACLFYFINQAQKIPPEEKTAEETPEVKKEETVEELLQVDPLEIEIGYGLIPLVDTKQGGDLLEQITRIRRQIAVEMGMILPSIRVRDNIQLKPNEYRIKIKGIEVAQGELMIKHFLAMETGKIAKSLDGIKTKEPTFGFPAVWIREEQKEEAEAAGYIVVDASSVLITHLTEVIKSHAYEILGRQEVQNLINKLKENYPAVVEELIPNLMSLGDVHKVLQNLLRERVSIRDLLTILETLADWAPQTKNIDILTEYVRQSLSRYISKQYQDEKGKISAITLDPQLEQKILESVEHKERASYINIKPQVIQQVVSRTTPLVNKATSLNYQPIVLTSPGVRPYFKRIMEKFFPSLVVLSYNEIIPEVQIKPIGVVSIE</sequence>
<comment type="function">
    <text evidence="7">Required for formation of the rod structure of the flagellar apparatus. Together with FliI and FliH, may constitute the export apparatus of flagellin.</text>
</comment>
<evidence type="ECO:0000313" key="8">
    <source>
        <dbReference type="EMBL" id="RLE07863.1"/>
    </source>
</evidence>
<dbReference type="Proteomes" id="UP000277457">
    <property type="component" value="Unassembled WGS sequence"/>
</dbReference>
<evidence type="ECO:0000256" key="6">
    <source>
        <dbReference type="ARBA" id="ARBA00023136"/>
    </source>
</evidence>
<keyword evidence="8" id="KW-0282">Flagellum</keyword>
<comment type="similarity">
    <text evidence="2 7">Belongs to the FHIPEP (flagella/HR/invasion proteins export pore) family.</text>
</comment>
<keyword evidence="3 7" id="KW-1003">Cell membrane</keyword>
<keyword evidence="5 7" id="KW-1133">Transmembrane helix</keyword>
<dbReference type="PIRSF" id="PIRSF005419">
    <property type="entry name" value="FlhA"/>
    <property type="match status" value="1"/>
</dbReference>
<keyword evidence="7" id="KW-0813">Transport</keyword>
<dbReference type="NCBIfam" id="TIGR01398">
    <property type="entry name" value="FlhA"/>
    <property type="match status" value="1"/>
</dbReference>
<keyword evidence="7" id="KW-0653">Protein transport</keyword>
<evidence type="ECO:0000256" key="3">
    <source>
        <dbReference type="ARBA" id="ARBA00022475"/>
    </source>
</evidence>
<keyword evidence="7" id="KW-1006">Bacterial flagellum protein export</keyword>
<protein>
    <recommendedName>
        <fullName evidence="7">Flagellar biosynthesis protein FlhA</fullName>
    </recommendedName>
</protein>
<keyword evidence="4 7" id="KW-0812">Transmembrane</keyword>
<evidence type="ECO:0000256" key="1">
    <source>
        <dbReference type="ARBA" id="ARBA00004651"/>
    </source>
</evidence>
<dbReference type="InterPro" id="IPR006301">
    <property type="entry name" value="FlhA"/>
</dbReference>
<comment type="caution">
    <text evidence="8">The sequence shown here is derived from an EMBL/GenBank/DDBJ whole genome shotgun (WGS) entry which is preliminary data.</text>
</comment>
<organism evidence="8 9">
    <name type="scientific">Aerophobetes bacterium</name>
    <dbReference type="NCBI Taxonomy" id="2030807"/>
    <lineage>
        <taxon>Bacteria</taxon>
        <taxon>Candidatus Aerophobota</taxon>
    </lineage>
</organism>
<keyword evidence="8" id="KW-0969">Cilium</keyword>
<feature type="transmembrane region" description="Helical" evidence="7">
    <location>
        <begin position="41"/>
        <end position="60"/>
    </location>
</feature>
<keyword evidence="8" id="KW-0966">Cell projection</keyword>
<dbReference type="InterPro" id="IPR042196">
    <property type="entry name" value="FHIPEP_4"/>
</dbReference>
<feature type="transmembrane region" description="Helical" evidence="7">
    <location>
        <begin position="199"/>
        <end position="221"/>
    </location>
</feature>
<evidence type="ECO:0000256" key="7">
    <source>
        <dbReference type="RuleBase" id="RU364093"/>
    </source>
</evidence>
<reference evidence="8 9" key="1">
    <citation type="submission" date="2018-06" db="EMBL/GenBank/DDBJ databases">
        <title>Extensive metabolic versatility and redundancy in microbially diverse, dynamic hydrothermal sediments.</title>
        <authorList>
            <person name="Dombrowski N."/>
            <person name="Teske A."/>
            <person name="Baker B.J."/>
        </authorList>
    </citation>
    <scope>NUCLEOTIDE SEQUENCE [LARGE SCALE GENOMIC DNA]</scope>
    <source>
        <strain evidence="8">B7_G13</strain>
    </source>
</reference>
<dbReference type="EMBL" id="QMPY01000062">
    <property type="protein sequence ID" value="RLE07863.1"/>
    <property type="molecule type" value="Genomic_DNA"/>
</dbReference>
<dbReference type="GO" id="GO:0044780">
    <property type="term" value="P:bacterial-type flagellum assembly"/>
    <property type="evidence" value="ECO:0007669"/>
    <property type="project" value="InterPro"/>
</dbReference>
<dbReference type="GO" id="GO:0005886">
    <property type="term" value="C:plasma membrane"/>
    <property type="evidence" value="ECO:0007669"/>
    <property type="project" value="UniProtKB-SubCell"/>
</dbReference>
<proteinExistence type="inferred from homology"/>
<keyword evidence="7" id="KW-1005">Bacterial flagellum biogenesis</keyword>
<dbReference type="Gene3D" id="1.10.8.540">
    <property type="entry name" value="FHIPEP family, domain 3"/>
    <property type="match status" value="1"/>
</dbReference>
<evidence type="ECO:0000256" key="5">
    <source>
        <dbReference type="ARBA" id="ARBA00022989"/>
    </source>
</evidence>
<dbReference type="PRINTS" id="PR00949">
    <property type="entry name" value="TYPE3IMAPROT"/>
</dbReference>
<evidence type="ECO:0000313" key="9">
    <source>
        <dbReference type="Proteomes" id="UP000277457"/>
    </source>
</evidence>
<accession>A0A662D5H2</accession>
<dbReference type="PANTHER" id="PTHR30161">
    <property type="entry name" value="FLAGELLAR EXPORT PROTEIN, MEMBRANE FLHA SUBUNIT-RELATED"/>
    <property type="match status" value="1"/>
</dbReference>
<dbReference type="GO" id="GO:0009306">
    <property type="term" value="P:protein secretion"/>
    <property type="evidence" value="ECO:0007669"/>
    <property type="project" value="InterPro"/>
</dbReference>
<dbReference type="InterPro" id="IPR042194">
    <property type="entry name" value="FHIPEP_1"/>
</dbReference>
<evidence type="ECO:0000256" key="4">
    <source>
        <dbReference type="ARBA" id="ARBA00022692"/>
    </source>
</evidence>
<dbReference type="Pfam" id="PF00771">
    <property type="entry name" value="FHIPEP"/>
    <property type="match status" value="1"/>
</dbReference>
<feature type="transmembrane region" description="Helical" evidence="7">
    <location>
        <begin position="66"/>
        <end position="83"/>
    </location>
</feature>
<feature type="transmembrane region" description="Helical" evidence="7">
    <location>
        <begin position="279"/>
        <end position="295"/>
    </location>
</feature>
<feature type="transmembrane region" description="Helical" evidence="7">
    <location>
        <begin position="113"/>
        <end position="131"/>
    </location>
</feature>
<dbReference type="AlphaFoldDB" id="A0A662D5H2"/>